<dbReference type="InterPro" id="IPR018856">
    <property type="entry name" value="Stn1_N"/>
</dbReference>
<dbReference type="PANTHER" id="PTHR13989">
    <property type="entry name" value="REPLICATION PROTEIN A-RELATED"/>
    <property type="match status" value="1"/>
</dbReference>
<evidence type="ECO:0000256" key="1">
    <source>
        <dbReference type="ARBA" id="ARBA00004123"/>
    </source>
</evidence>
<sequence>MNNRKHGKAYIYPAWCFSISPTYNTWVKLTAAEVHELQRAKGGFQGQKLYFWVNHPIRFVRVVGPIVAIDDINPKYTILTLDDGSGATLGIKIIRRQLDDPNNPVDCPDNTEVANLNVISSLGVSELALAGNLLDIGTVVKVKGTLEEFRGVKQLELKRISIVKTTDEEVKAWNELAQFRKNILSEPWKLSNREIKQLEDGIAAQRRKDEERTRQKRERHLQQKAKYMEYLERKKQHDIKRDLWLAKMEEKMSANALDRRKPSQ</sequence>
<comment type="subcellular location">
    <subcellularLocation>
        <location evidence="2">Chromosome</location>
        <location evidence="2">Telomere</location>
    </subcellularLocation>
    <subcellularLocation>
        <location evidence="1">Nucleus</location>
    </subcellularLocation>
</comment>
<evidence type="ECO:0000256" key="5">
    <source>
        <dbReference type="ARBA" id="ARBA00022895"/>
    </source>
</evidence>
<dbReference type="EMBL" id="ML991781">
    <property type="protein sequence ID" value="KAF2237236.1"/>
    <property type="molecule type" value="Genomic_DNA"/>
</dbReference>
<dbReference type="AlphaFoldDB" id="A0A6A6HGI3"/>
<proteinExistence type="predicted"/>
<accession>A0A6A6HGI3</accession>
<dbReference type="OrthoDB" id="77828at2759"/>
<dbReference type="GO" id="GO:0005634">
    <property type="term" value="C:nucleus"/>
    <property type="evidence" value="ECO:0007669"/>
    <property type="project" value="UniProtKB-SubCell"/>
</dbReference>
<dbReference type="Proteomes" id="UP000800092">
    <property type="component" value="Unassembled WGS sequence"/>
</dbReference>
<evidence type="ECO:0000313" key="10">
    <source>
        <dbReference type="EMBL" id="KAF2237236.1"/>
    </source>
</evidence>
<evidence type="ECO:0000256" key="3">
    <source>
        <dbReference type="ARBA" id="ARBA00017411"/>
    </source>
</evidence>
<evidence type="ECO:0000256" key="6">
    <source>
        <dbReference type="ARBA" id="ARBA00023125"/>
    </source>
</evidence>
<dbReference type="SUPFAM" id="SSF50249">
    <property type="entry name" value="Nucleic acid-binding proteins"/>
    <property type="match status" value="1"/>
</dbReference>
<organism evidence="10 11">
    <name type="scientific">Viridothelium virens</name>
    <name type="common">Speckled blister lichen</name>
    <name type="synonym">Trypethelium virens</name>
    <dbReference type="NCBI Taxonomy" id="1048519"/>
    <lineage>
        <taxon>Eukaryota</taxon>
        <taxon>Fungi</taxon>
        <taxon>Dikarya</taxon>
        <taxon>Ascomycota</taxon>
        <taxon>Pezizomycotina</taxon>
        <taxon>Dothideomycetes</taxon>
        <taxon>Dothideomycetes incertae sedis</taxon>
        <taxon>Trypetheliales</taxon>
        <taxon>Trypetheliaceae</taxon>
        <taxon>Viridothelium</taxon>
    </lineage>
</organism>
<keyword evidence="5" id="KW-0779">Telomere</keyword>
<evidence type="ECO:0000256" key="8">
    <source>
        <dbReference type="ARBA" id="ARBA00030039"/>
    </source>
</evidence>
<dbReference type="Pfam" id="PF10451">
    <property type="entry name" value="Stn1"/>
    <property type="match status" value="2"/>
</dbReference>
<keyword evidence="6" id="KW-0238">DNA-binding</keyword>
<evidence type="ECO:0000313" key="11">
    <source>
        <dbReference type="Proteomes" id="UP000800092"/>
    </source>
</evidence>
<protein>
    <recommendedName>
        <fullName evidence="3">CST complex subunit STN1</fullName>
    </recommendedName>
    <alternativeName>
        <fullName evidence="8">Suppressor of cdc thirteen homolog</fullName>
    </alternativeName>
</protein>
<dbReference type="InterPro" id="IPR040260">
    <property type="entry name" value="RFA2-like"/>
</dbReference>
<feature type="domain" description="CST complex subunit Stn1 N-terminal" evidence="9">
    <location>
        <begin position="47"/>
        <end position="98"/>
    </location>
</feature>
<feature type="domain" description="CST complex subunit Stn1 N-terminal" evidence="9">
    <location>
        <begin position="127"/>
        <end position="236"/>
    </location>
</feature>
<dbReference type="GO" id="GO:0003677">
    <property type="term" value="F:DNA binding"/>
    <property type="evidence" value="ECO:0007669"/>
    <property type="project" value="UniProtKB-KW"/>
</dbReference>
<evidence type="ECO:0000259" key="9">
    <source>
        <dbReference type="Pfam" id="PF10451"/>
    </source>
</evidence>
<keyword evidence="11" id="KW-1185">Reference proteome</keyword>
<dbReference type="PANTHER" id="PTHR13989:SF33">
    <property type="entry name" value="CST COMPLEX SUBUNIT STN1"/>
    <property type="match status" value="1"/>
</dbReference>
<evidence type="ECO:0000256" key="7">
    <source>
        <dbReference type="ARBA" id="ARBA00023242"/>
    </source>
</evidence>
<dbReference type="GO" id="GO:0000781">
    <property type="term" value="C:chromosome, telomeric region"/>
    <property type="evidence" value="ECO:0007669"/>
    <property type="project" value="UniProtKB-SubCell"/>
</dbReference>
<gene>
    <name evidence="10" type="ORF">EV356DRAFT_442330</name>
</gene>
<evidence type="ECO:0000256" key="2">
    <source>
        <dbReference type="ARBA" id="ARBA00004574"/>
    </source>
</evidence>
<reference evidence="10" key="1">
    <citation type="journal article" date="2020" name="Stud. Mycol.">
        <title>101 Dothideomycetes genomes: a test case for predicting lifestyles and emergence of pathogens.</title>
        <authorList>
            <person name="Haridas S."/>
            <person name="Albert R."/>
            <person name="Binder M."/>
            <person name="Bloem J."/>
            <person name="Labutti K."/>
            <person name="Salamov A."/>
            <person name="Andreopoulos B."/>
            <person name="Baker S."/>
            <person name="Barry K."/>
            <person name="Bills G."/>
            <person name="Bluhm B."/>
            <person name="Cannon C."/>
            <person name="Castanera R."/>
            <person name="Culley D."/>
            <person name="Daum C."/>
            <person name="Ezra D."/>
            <person name="Gonzalez J."/>
            <person name="Henrissat B."/>
            <person name="Kuo A."/>
            <person name="Liang C."/>
            <person name="Lipzen A."/>
            <person name="Lutzoni F."/>
            <person name="Magnuson J."/>
            <person name="Mondo S."/>
            <person name="Nolan M."/>
            <person name="Ohm R."/>
            <person name="Pangilinan J."/>
            <person name="Park H.-J."/>
            <person name="Ramirez L."/>
            <person name="Alfaro M."/>
            <person name="Sun H."/>
            <person name="Tritt A."/>
            <person name="Yoshinaga Y."/>
            <person name="Zwiers L.-H."/>
            <person name="Turgeon B."/>
            <person name="Goodwin S."/>
            <person name="Spatafora J."/>
            <person name="Crous P."/>
            <person name="Grigoriev I."/>
        </authorList>
    </citation>
    <scope>NUCLEOTIDE SEQUENCE</scope>
    <source>
        <strain evidence="10">Tuck. ex Michener</strain>
    </source>
</reference>
<dbReference type="InterPro" id="IPR012340">
    <property type="entry name" value="NA-bd_OB-fold"/>
</dbReference>
<name>A0A6A6HGI3_VIRVR</name>
<dbReference type="Gene3D" id="2.40.50.140">
    <property type="entry name" value="Nucleic acid-binding proteins"/>
    <property type="match status" value="1"/>
</dbReference>
<evidence type="ECO:0000256" key="4">
    <source>
        <dbReference type="ARBA" id="ARBA00022454"/>
    </source>
</evidence>
<keyword evidence="7" id="KW-0539">Nucleus</keyword>
<keyword evidence="4" id="KW-0158">Chromosome</keyword>
<dbReference type="CDD" id="cd03524">
    <property type="entry name" value="RPA2_OBF_family"/>
    <property type="match status" value="1"/>
</dbReference>